<evidence type="ECO:0000313" key="4">
    <source>
        <dbReference type="Proteomes" id="UP000534294"/>
    </source>
</evidence>
<dbReference type="EMBL" id="JACHIF010000007">
    <property type="protein sequence ID" value="MBB5039192.1"/>
    <property type="molecule type" value="Genomic_DNA"/>
</dbReference>
<accession>A0A7W7YNE3</accession>
<proteinExistence type="inferred from homology"/>
<dbReference type="PRINTS" id="PR00080">
    <property type="entry name" value="SDRFAMILY"/>
</dbReference>
<evidence type="ECO:0000256" key="1">
    <source>
        <dbReference type="ARBA" id="ARBA00006484"/>
    </source>
</evidence>
<comment type="caution">
    <text evidence="3">The sequence shown here is derived from an EMBL/GenBank/DDBJ whole genome shotgun (WGS) entry which is preliminary data.</text>
</comment>
<dbReference type="AlphaFoldDB" id="A0A7W7YNE3"/>
<evidence type="ECO:0000256" key="2">
    <source>
        <dbReference type="RuleBase" id="RU000363"/>
    </source>
</evidence>
<dbReference type="Gene3D" id="3.40.50.720">
    <property type="entry name" value="NAD(P)-binding Rossmann-like Domain"/>
    <property type="match status" value="1"/>
</dbReference>
<comment type="similarity">
    <text evidence="1 2">Belongs to the short-chain dehydrogenases/reductases (SDR) family.</text>
</comment>
<dbReference type="Proteomes" id="UP000534294">
    <property type="component" value="Unassembled WGS sequence"/>
</dbReference>
<dbReference type="InterPro" id="IPR050259">
    <property type="entry name" value="SDR"/>
</dbReference>
<reference evidence="3 4" key="1">
    <citation type="submission" date="2020-08" db="EMBL/GenBank/DDBJ databases">
        <title>Genomic Encyclopedia of Type Strains, Phase IV (KMG-IV): sequencing the most valuable type-strain genomes for metagenomic binning, comparative biology and taxonomic classification.</title>
        <authorList>
            <person name="Goeker M."/>
        </authorList>
    </citation>
    <scope>NUCLEOTIDE SEQUENCE [LARGE SCALE GENOMIC DNA]</scope>
    <source>
        <strain evidence="3 4">DSM 12251</strain>
    </source>
</reference>
<dbReference type="RefSeq" id="WP_184210680.1">
    <property type="nucleotide sequence ID" value="NZ_JACHIF010000007.1"/>
</dbReference>
<dbReference type="PRINTS" id="PR00081">
    <property type="entry name" value="GDHRDH"/>
</dbReference>
<keyword evidence="4" id="KW-1185">Reference proteome</keyword>
<dbReference type="PANTHER" id="PTHR42879">
    <property type="entry name" value="3-OXOACYL-(ACYL-CARRIER-PROTEIN) REDUCTASE"/>
    <property type="match status" value="1"/>
</dbReference>
<gene>
    <name evidence="3" type="ORF">HNQ64_003461</name>
</gene>
<dbReference type="SUPFAM" id="SSF51735">
    <property type="entry name" value="NAD(P)-binding Rossmann-fold domains"/>
    <property type="match status" value="1"/>
</dbReference>
<dbReference type="FunFam" id="3.40.50.720:FF:000084">
    <property type="entry name" value="Short-chain dehydrogenase reductase"/>
    <property type="match status" value="1"/>
</dbReference>
<evidence type="ECO:0000313" key="3">
    <source>
        <dbReference type="EMBL" id="MBB5039192.1"/>
    </source>
</evidence>
<dbReference type="InterPro" id="IPR002347">
    <property type="entry name" value="SDR_fam"/>
</dbReference>
<sequence length="256" mass="27332">MIHPLFDLTGKVALVTGGSKGLGKAMARGFAEAGAHVFISSRSEADLKAAAIEIGEGLPVRVEWMVADMIDRAQVKNLADEIVKRLGKVDILINNAGSNQPQAIDEITDEAWDRIVELDLTSCMALTRYLVPGMKERQWGRVIHISSVLGVGSKEKRNAYSACKAGLIGLAKASAIDLGTFNITVNCLCPGPFLTDLPMSLLSDPEKEAFANRTALRRWGLPRELVGPALMLASEAGSYITGEALLVDGGAFARAL</sequence>
<dbReference type="Pfam" id="PF00106">
    <property type="entry name" value="adh_short"/>
    <property type="match status" value="1"/>
</dbReference>
<protein>
    <submittedName>
        <fullName evidence="3">NAD(P)-dependent dehydrogenase (Short-subunit alcohol dehydrogenase family)</fullName>
    </submittedName>
</protein>
<dbReference type="CDD" id="cd05233">
    <property type="entry name" value="SDR_c"/>
    <property type="match status" value="1"/>
</dbReference>
<dbReference type="InterPro" id="IPR036291">
    <property type="entry name" value="NAD(P)-bd_dom_sf"/>
</dbReference>
<organism evidence="3 4">
    <name type="scientific">Prosthecobacter dejongeii</name>
    <dbReference type="NCBI Taxonomy" id="48465"/>
    <lineage>
        <taxon>Bacteria</taxon>
        <taxon>Pseudomonadati</taxon>
        <taxon>Verrucomicrobiota</taxon>
        <taxon>Verrucomicrobiia</taxon>
        <taxon>Verrucomicrobiales</taxon>
        <taxon>Verrucomicrobiaceae</taxon>
        <taxon>Prosthecobacter</taxon>
    </lineage>
</organism>
<name>A0A7W7YNE3_9BACT</name>